<dbReference type="RefSeq" id="WP_091939090.1">
    <property type="nucleotide sequence ID" value="NZ_FNCY01000017.1"/>
</dbReference>
<evidence type="ECO:0008006" key="4">
    <source>
        <dbReference type="Google" id="ProtNLM"/>
    </source>
</evidence>
<protein>
    <recommendedName>
        <fullName evidence="4">SmpA / OmlA family protein</fullName>
    </recommendedName>
</protein>
<name>A0A1G8JUH3_9RHOO</name>
<feature type="signal peptide" evidence="1">
    <location>
        <begin position="1"/>
        <end position="22"/>
    </location>
</feature>
<keyword evidence="1" id="KW-0732">Signal</keyword>
<organism evidence="2 3">
    <name type="scientific">Propionivibrio dicarboxylicus</name>
    <dbReference type="NCBI Taxonomy" id="83767"/>
    <lineage>
        <taxon>Bacteria</taxon>
        <taxon>Pseudomonadati</taxon>
        <taxon>Pseudomonadota</taxon>
        <taxon>Betaproteobacteria</taxon>
        <taxon>Rhodocyclales</taxon>
        <taxon>Rhodocyclaceae</taxon>
        <taxon>Propionivibrio</taxon>
    </lineage>
</organism>
<evidence type="ECO:0000256" key="1">
    <source>
        <dbReference type="SAM" id="SignalP"/>
    </source>
</evidence>
<evidence type="ECO:0000313" key="2">
    <source>
        <dbReference type="EMBL" id="SDI34753.1"/>
    </source>
</evidence>
<gene>
    <name evidence="2" type="ORF">SAMN05660652_03262</name>
</gene>
<dbReference type="STRING" id="83767.SAMN05660652_03262"/>
<evidence type="ECO:0000313" key="3">
    <source>
        <dbReference type="Proteomes" id="UP000198607"/>
    </source>
</evidence>
<dbReference type="OrthoDB" id="5297256at2"/>
<feature type="chain" id="PRO_5011586156" description="SmpA / OmlA family protein" evidence="1">
    <location>
        <begin position="23"/>
        <end position="171"/>
    </location>
</feature>
<dbReference type="Proteomes" id="UP000198607">
    <property type="component" value="Unassembled WGS sequence"/>
</dbReference>
<dbReference type="PROSITE" id="PS51257">
    <property type="entry name" value="PROKAR_LIPOPROTEIN"/>
    <property type="match status" value="1"/>
</dbReference>
<accession>A0A1G8JUH3</accession>
<sequence length="171" mass="18735">MSLRTILAVVCLAGLSACSFHSLGNLKAGTSSVSDVLATFGPPAMRWVNADGSMQLAYPGGPAGFTTHMVFVAPDGVIERVEQVLDQAHFSQIESGKSTQEDVLRLLGPSFPAWTVYFEARDELVWEWRYCDAWWKAAKFDVLFDGTTGRVRSTYSLPDLDGRRIVPSCSP</sequence>
<dbReference type="AlphaFoldDB" id="A0A1G8JUH3"/>
<reference evidence="2 3" key="1">
    <citation type="submission" date="2016-10" db="EMBL/GenBank/DDBJ databases">
        <authorList>
            <person name="de Groot N.N."/>
        </authorList>
    </citation>
    <scope>NUCLEOTIDE SEQUENCE [LARGE SCALE GENOMIC DNA]</scope>
    <source>
        <strain evidence="2 3">DSM 5885</strain>
    </source>
</reference>
<dbReference type="EMBL" id="FNCY01000017">
    <property type="protein sequence ID" value="SDI34753.1"/>
    <property type="molecule type" value="Genomic_DNA"/>
</dbReference>
<proteinExistence type="predicted"/>
<keyword evidence="3" id="KW-1185">Reference proteome</keyword>